<gene>
    <name evidence="1" type="ORF">DERYTH_LOCUS8322</name>
</gene>
<accession>A0A9N9CTM0</accession>
<reference evidence="1" key="1">
    <citation type="submission" date="2021-06" db="EMBL/GenBank/DDBJ databases">
        <authorList>
            <person name="Kallberg Y."/>
            <person name="Tangrot J."/>
            <person name="Rosling A."/>
        </authorList>
    </citation>
    <scope>NUCLEOTIDE SEQUENCE</scope>
    <source>
        <strain evidence="1">MA453B</strain>
    </source>
</reference>
<keyword evidence="2" id="KW-1185">Reference proteome</keyword>
<evidence type="ECO:0000313" key="1">
    <source>
        <dbReference type="EMBL" id="CAG8614698.1"/>
    </source>
</evidence>
<protein>
    <submittedName>
        <fullName evidence="1">16300_t:CDS:1</fullName>
    </submittedName>
</protein>
<evidence type="ECO:0000313" key="2">
    <source>
        <dbReference type="Proteomes" id="UP000789405"/>
    </source>
</evidence>
<name>A0A9N9CTM0_9GLOM</name>
<dbReference type="Proteomes" id="UP000789405">
    <property type="component" value="Unassembled WGS sequence"/>
</dbReference>
<proteinExistence type="predicted"/>
<sequence length="99" mass="11599">MRLLQTSTLNPNLMKPFHQPLCKTTNTNLTLHTNAMKRNPTIGGHQRIYKVPQEDNLYESQKDNLYKDNFYKPQEDNKDTSSVSIVKNYYITTEHVNIN</sequence>
<organism evidence="1 2">
    <name type="scientific">Dentiscutata erythropus</name>
    <dbReference type="NCBI Taxonomy" id="1348616"/>
    <lineage>
        <taxon>Eukaryota</taxon>
        <taxon>Fungi</taxon>
        <taxon>Fungi incertae sedis</taxon>
        <taxon>Mucoromycota</taxon>
        <taxon>Glomeromycotina</taxon>
        <taxon>Glomeromycetes</taxon>
        <taxon>Diversisporales</taxon>
        <taxon>Gigasporaceae</taxon>
        <taxon>Dentiscutata</taxon>
    </lineage>
</organism>
<dbReference type="AlphaFoldDB" id="A0A9N9CTM0"/>
<comment type="caution">
    <text evidence="1">The sequence shown here is derived from an EMBL/GenBank/DDBJ whole genome shotgun (WGS) entry which is preliminary data.</text>
</comment>
<dbReference type="OrthoDB" id="2434806at2759"/>
<dbReference type="EMBL" id="CAJVPY010004274">
    <property type="protein sequence ID" value="CAG8614698.1"/>
    <property type="molecule type" value="Genomic_DNA"/>
</dbReference>